<evidence type="ECO:0000256" key="3">
    <source>
        <dbReference type="ARBA" id="ARBA00023125"/>
    </source>
</evidence>
<dbReference type="InterPro" id="IPR036388">
    <property type="entry name" value="WH-like_DNA-bd_sf"/>
</dbReference>
<dbReference type="EMBL" id="JAALFE010000040">
    <property type="protein sequence ID" value="NGQ93278.1"/>
    <property type="molecule type" value="Genomic_DNA"/>
</dbReference>
<dbReference type="Gene3D" id="1.10.10.10">
    <property type="entry name" value="Winged helix-like DNA-binding domain superfamily/Winged helix DNA-binding domain"/>
    <property type="match status" value="1"/>
</dbReference>
<evidence type="ECO:0000259" key="5">
    <source>
        <dbReference type="PROSITE" id="PS50931"/>
    </source>
</evidence>
<dbReference type="Gene3D" id="3.40.190.10">
    <property type="entry name" value="Periplasmic binding protein-like II"/>
    <property type="match status" value="2"/>
</dbReference>
<protein>
    <submittedName>
        <fullName evidence="6">LysR family transcriptional regulator</fullName>
    </submittedName>
</protein>
<keyword evidence="2" id="KW-0805">Transcription regulation</keyword>
<comment type="similarity">
    <text evidence="1">Belongs to the LysR transcriptional regulatory family.</text>
</comment>
<proteinExistence type="inferred from homology"/>
<evidence type="ECO:0000313" key="6">
    <source>
        <dbReference type="EMBL" id="NGQ93278.1"/>
    </source>
</evidence>
<reference evidence="6 7" key="1">
    <citation type="submission" date="2020-02" db="EMBL/GenBank/DDBJ databases">
        <title>Rhodobacter translucens sp. nov., a novel bacterium isolated from activated sludge.</title>
        <authorList>
            <person name="Liu J."/>
        </authorList>
    </citation>
    <scope>NUCLEOTIDE SEQUENCE [LARGE SCALE GENOMIC DNA]</scope>
    <source>
        <strain evidence="6 7">HX-7-19</strain>
    </source>
</reference>
<dbReference type="InterPro" id="IPR000847">
    <property type="entry name" value="LysR_HTH_N"/>
</dbReference>
<sequence>MAKHATRKDFSLKALELFRICATKGSLQDAADEAGISVSTVSHHLSSLEDNLGVKLFDHSRRPLLVTPTGRAFLRKIEVALHDIRIAKAEASAGSIENASYLRIGVIEDFDSYIAPNLAMYMSSIMPHCDFSYHTDWSHSIIKMLRNRELDLGVLAYSSENMFDLLDHPFLRDPFLVITPKDTMDVVGLMHGRSKLPLLRFTSNLFVRRQIESQLRRLNISLPNHFECANGNTLMAMVAAGSGWSITTALHYSHGKQFQDKVQVHRFPGKSFARILSVVSTPDCARSVVAQVRMKMNELLEESTLPAIHDQLPWLKDSFTLIE</sequence>
<dbReference type="PROSITE" id="PS50931">
    <property type="entry name" value="HTH_LYSR"/>
    <property type="match status" value="1"/>
</dbReference>
<dbReference type="Pfam" id="PF03466">
    <property type="entry name" value="LysR_substrate"/>
    <property type="match status" value="1"/>
</dbReference>
<dbReference type="SUPFAM" id="SSF46785">
    <property type="entry name" value="Winged helix' DNA-binding domain"/>
    <property type="match status" value="1"/>
</dbReference>
<dbReference type="InterPro" id="IPR005119">
    <property type="entry name" value="LysR_subst-bd"/>
</dbReference>
<keyword evidence="4" id="KW-0804">Transcription</keyword>
<dbReference type="Proteomes" id="UP000474758">
    <property type="component" value="Unassembled WGS sequence"/>
</dbReference>
<dbReference type="PANTHER" id="PTHR30126">
    <property type="entry name" value="HTH-TYPE TRANSCRIPTIONAL REGULATOR"/>
    <property type="match status" value="1"/>
</dbReference>
<gene>
    <name evidence="6" type="ORF">G5V65_20535</name>
</gene>
<keyword evidence="7" id="KW-1185">Reference proteome</keyword>
<evidence type="ECO:0000256" key="4">
    <source>
        <dbReference type="ARBA" id="ARBA00023163"/>
    </source>
</evidence>
<comment type="caution">
    <text evidence="6">The sequence shown here is derived from an EMBL/GenBank/DDBJ whole genome shotgun (WGS) entry which is preliminary data.</text>
</comment>
<dbReference type="CDD" id="cd05466">
    <property type="entry name" value="PBP2_LTTR_substrate"/>
    <property type="match status" value="1"/>
</dbReference>
<keyword evidence="3" id="KW-0238">DNA-binding</keyword>
<name>A0A6M1TYA3_9RHOB</name>
<dbReference type="Pfam" id="PF00126">
    <property type="entry name" value="HTH_1"/>
    <property type="match status" value="1"/>
</dbReference>
<feature type="domain" description="HTH lysR-type" evidence="5">
    <location>
        <begin position="10"/>
        <end position="67"/>
    </location>
</feature>
<dbReference type="InterPro" id="IPR036390">
    <property type="entry name" value="WH_DNA-bd_sf"/>
</dbReference>
<organism evidence="6 7">
    <name type="scientific">Paragemmobacter kunshanensis</name>
    <dbReference type="NCBI Taxonomy" id="2583234"/>
    <lineage>
        <taxon>Bacteria</taxon>
        <taxon>Pseudomonadati</taxon>
        <taxon>Pseudomonadota</taxon>
        <taxon>Alphaproteobacteria</taxon>
        <taxon>Rhodobacterales</taxon>
        <taxon>Paracoccaceae</taxon>
        <taxon>Paragemmobacter</taxon>
    </lineage>
</organism>
<dbReference type="GO" id="GO:0000976">
    <property type="term" value="F:transcription cis-regulatory region binding"/>
    <property type="evidence" value="ECO:0007669"/>
    <property type="project" value="TreeGrafter"/>
</dbReference>
<dbReference type="AlphaFoldDB" id="A0A6M1TYA3"/>
<evidence type="ECO:0000256" key="1">
    <source>
        <dbReference type="ARBA" id="ARBA00009437"/>
    </source>
</evidence>
<dbReference type="PANTHER" id="PTHR30126:SF40">
    <property type="entry name" value="HTH-TYPE TRANSCRIPTIONAL REGULATOR GLTR"/>
    <property type="match status" value="1"/>
</dbReference>
<accession>A0A6M1TYA3</accession>
<dbReference type="SUPFAM" id="SSF53850">
    <property type="entry name" value="Periplasmic binding protein-like II"/>
    <property type="match status" value="1"/>
</dbReference>
<evidence type="ECO:0000256" key="2">
    <source>
        <dbReference type="ARBA" id="ARBA00023015"/>
    </source>
</evidence>
<dbReference type="GO" id="GO:0003700">
    <property type="term" value="F:DNA-binding transcription factor activity"/>
    <property type="evidence" value="ECO:0007669"/>
    <property type="project" value="InterPro"/>
</dbReference>
<dbReference type="RefSeq" id="WP_165054191.1">
    <property type="nucleotide sequence ID" value="NZ_JAALFE010000040.1"/>
</dbReference>
<evidence type="ECO:0000313" key="7">
    <source>
        <dbReference type="Proteomes" id="UP000474758"/>
    </source>
</evidence>